<sequence>MLTAADIAVAEDQLKRVRRCLLHGYKLRRPNLGMEQYGQVVRFNAVADSLLAEYPSVSLEDYKSGEDIGKRVVSLEGLLDSIKRFILGGKKEAEAKKENVPFWQRLVWLDEEVEGLIEAYQDGSGQITIPKSYAPFFPANGKLAAALKADTTQYKSAFTKAKPELDRMKAFLADIERQFKPFYGEPTDEKAVQFAKVLQGINAKCTRGLADKWVDTGYNYLGWGKEPFLSVSPSTGKKMFYYDPGLPNESGPITLPRPSKSELVAMVRELKTLCEVYAVVEQYNDDGGLMGLDFTDPPIRGYYDYPEVDDVLSNALWGMEIYDEFGYYFIRQLEERIACLGEAMIVYLEVVLK</sequence>
<accession>A0A1Y0T336</accession>
<dbReference type="Proteomes" id="UP000224829">
    <property type="component" value="Segment"/>
</dbReference>
<keyword evidence="2" id="KW-1185">Reference proteome</keyword>
<dbReference type="EMBL" id="MF063068">
    <property type="protein sequence ID" value="ARV77287.1"/>
    <property type="molecule type" value="Genomic_DNA"/>
</dbReference>
<reference evidence="1 2" key="1">
    <citation type="submission" date="2017-05" db="EMBL/GenBank/DDBJ databases">
        <authorList>
            <person name="Song R."/>
            <person name="Chenine A.L."/>
            <person name="Ruprecht R.M."/>
        </authorList>
    </citation>
    <scope>NUCLEOTIDE SEQUENCE [LARGE SCALE GENOMIC DNA]</scope>
</reference>
<gene>
    <name evidence="1" type="ORF">NOXIFER_118</name>
</gene>
<evidence type="ECO:0000313" key="2">
    <source>
        <dbReference type="Proteomes" id="UP000224829"/>
    </source>
</evidence>
<protein>
    <submittedName>
        <fullName evidence="1">Uncharacterized protein</fullName>
    </submittedName>
</protein>
<name>A0A1Y0T336_9CAUD</name>
<organism evidence="1 2">
    <name type="scientific">Pseudomonas phage Noxifer</name>
    <dbReference type="NCBI Taxonomy" id="2006684"/>
    <lineage>
        <taxon>Viruses</taxon>
        <taxon>Duplodnaviria</taxon>
        <taxon>Heunggongvirae</taxon>
        <taxon>Uroviricota</taxon>
        <taxon>Caudoviricetes</taxon>
        <taxon>Chimalliviridae</taxon>
        <taxon>Noxifervirus</taxon>
        <taxon>Noxifervirus noxifer</taxon>
    </lineage>
</organism>
<evidence type="ECO:0000313" key="1">
    <source>
        <dbReference type="EMBL" id="ARV77287.1"/>
    </source>
</evidence>
<proteinExistence type="predicted"/>